<accession>A0ABM9GNH0</accession>
<proteinExistence type="predicted"/>
<evidence type="ECO:0000256" key="1">
    <source>
        <dbReference type="SAM" id="Phobius"/>
    </source>
</evidence>
<sequence length="63" mass="7100">MQVDWGQMRGGKSPLHAFVAVLGYSRALFVAIIDNMRYETLKECHRQALSISKAFHSKCGMTI</sequence>
<reference evidence="2 3" key="1">
    <citation type="submission" date="2022-07" db="EMBL/GenBank/DDBJ databases">
        <authorList>
            <person name="Criscuolo A."/>
        </authorList>
    </citation>
    <scope>NUCLEOTIDE SEQUENCE [LARGE SCALE GENOMIC DNA]</scope>
    <source>
        <strain evidence="3">CIP 111951</strain>
    </source>
</reference>
<dbReference type="Proteomes" id="UP001152485">
    <property type="component" value="Unassembled WGS sequence"/>
</dbReference>
<organism evidence="2 3">
    <name type="scientific">Pseudoalteromonas holothuriae</name>
    <dbReference type="NCBI Taxonomy" id="2963714"/>
    <lineage>
        <taxon>Bacteria</taxon>
        <taxon>Pseudomonadati</taxon>
        <taxon>Pseudomonadota</taxon>
        <taxon>Gammaproteobacteria</taxon>
        <taxon>Alteromonadales</taxon>
        <taxon>Pseudoalteromonadaceae</taxon>
        <taxon>Pseudoalteromonas</taxon>
    </lineage>
</organism>
<keyword evidence="1" id="KW-0472">Membrane</keyword>
<gene>
    <name evidence="2" type="ORF">PSECIP111951_04066</name>
</gene>
<evidence type="ECO:0008006" key="4">
    <source>
        <dbReference type="Google" id="ProtNLM"/>
    </source>
</evidence>
<evidence type="ECO:0000313" key="3">
    <source>
        <dbReference type="Proteomes" id="UP001152485"/>
    </source>
</evidence>
<evidence type="ECO:0000313" key="2">
    <source>
        <dbReference type="EMBL" id="CAH9068201.1"/>
    </source>
</evidence>
<name>A0ABM9GNH0_9GAMM</name>
<protein>
    <recommendedName>
        <fullName evidence="4">Transposase</fullName>
    </recommendedName>
</protein>
<keyword evidence="1" id="KW-1133">Transmembrane helix</keyword>
<dbReference type="EMBL" id="CAMAPD010000033">
    <property type="protein sequence ID" value="CAH9068201.1"/>
    <property type="molecule type" value="Genomic_DNA"/>
</dbReference>
<feature type="transmembrane region" description="Helical" evidence="1">
    <location>
        <begin position="15"/>
        <end position="33"/>
    </location>
</feature>
<comment type="caution">
    <text evidence="2">The sequence shown here is derived from an EMBL/GenBank/DDBJ whole genome shotgun (WGS) entry which is preliminary data.</text>
</comment>
<keyword evidence="1" id="KW-0812">Transmembrane</keyword>